<name>A0ABU5L6Q7_9RICK</name>
<evidence type="ECO:0000256" key="1">
    <source>
        <dbReference type="ARBA" id="ARBA00004651"/>
    </source>
</evidence>
<dbReference type="EMBL" id="JARGYT010000005">
    <property type="protein sequence ID" value="MDZ5761811.1"/>
    <property type="molecule type" value="Genomic_DNA"/>
</dbReference>
<feature type="transmembrane region" description="Helical" evidence="8">
    <location>
        <begin position="270"/>
        <end position="290"/>
    </location>
</feature>
<evidence type="ECO:0000313" key="9">
    <source>
        <dbReference type="EMBL" id="MDZ5761811.1"/>
    </source>
</evidence>
<dbReference type="Proteomes" id="UP001293791">
    <property type="component" value="Unassembled WGS sequence"/>
</dbReference>
<sequence length="323" mass="35481">MFDTLSYSRRLTMTKIIESSYMTLFSPLITIFFVILLGVFCYKKQLVNKIQIDGFELLLFKIIVPSYLFTATYKNDLSALLNTGYIAAYLLTFGVLTIIVTALFIKSLSTISICIKILAASYVNSAIYALPVITILLKDPTAAIIGNIVQVIIIQPIFIIFLNILKHKEKSLIKKILSITTTPLIIMPIIGTSLNYLQITLPTPIVDAISQIGSGASGIALFAFGLTLGATKITAQCLKFDLLSVVFAKNLIHPFIAICIAYCLNLESYWFNSLIISASAPTAFVVYLISKQFSTEEELVKKAVALSSVVATISLVFITMVIV</sequence>
<keyword evidence="3" id="KW-0813">Transport</keyword>
<keyword evidence="10" id="KW-1185">Reference proteome</keyword>
<evidence type="ECO:0000256" key="3">
    <source>
        <dbReference type="ARBA" id="ARBA00022448"/>
    </source>
</evidence>
<dbReference type="Gene3D" id="1.20.1530.20">
    <property type="match status" value="1"/>
</dbReference>
<evidence type="ECO:0000256" key="4">
    <source>
        <dbReference type="ARBA" id="ARBA00022475"/>
    </source>
</evidence>
<keyword evidence="5 8" id="KW-0812">Transmembrane</keyword>
<dbReference type="InterPro" id="IPR004776">
    <property type="entry name" value="Mem_transp_PIN-like"/>
</dbReference>
<comment type="subcellular location">
    <subcellularLocation>
        <location evidence="1">Cell membrane</location>
        <topology evidence="1">Multi-pass membrane protein</topology>
    </subcellularLocation>
</comment>
<dbReference type="RefSeq" id="WP_322497321.1">
    <property type="nucleotide sequence ID" value="NZ_JARGYT010000005.1"/>
</dbReference>
<feature type="transmembrane region" description="Helical" evidence="8">
    <location>
        <begin position="85"/>
        <end position="105"/>
    </location>
</feature>
<feature type="transmembrane region" description="Helical" evidence="8">
    <location>
        <begin position="242"/>
        <end position="264"/>
    </location>
</feature>
<comment type="caution">
    <text evidence="9">The sequence shown here is derived from an EMBL/GenBank/DDBJ whole genome shotgun (WGS) entry which is preliminary data.</text>
</comment>
<feature type="transmembrane region" description="Helical" evidence="8">
    <location>
        <begin position="117"/>
        <end position="137"/>
    </location>
</feature>
<keyword evidence="6 8" id="KW-1133">Transmembrane helix</keyword>
<dbReference type="PANTHER" id="PTHR36838">
    <property type="entry name" value="AUXIN EFFLUX CARRIER FAMILY PROTEIN"/>
    <property type="match status" value="1"/>
</dbReference>
<organism evidence="9 10">
    <name type="scientific">Candidatus Cyrtobacter comes</name>
    <dbReference type="NCBI Taxonomy" id="675776"/>
    <lineage>
        <taxon>Bacteria</taxon>
        <taxon>Pseudomonadati</taxon>
        <taxon>Pseudomonadota</taxon>
        <taxon>Alphaproteobacteria</taxon>
        <taxon>Rickettsiales</taxon>
        <taxon>Candidatus Midichloriaceae</taxon>
        <taxon>Candidatus Cyrtobacter</taxon>
    </lineage>
</organism>
<gene>
    <name evidence="9" type="ORF">Cyrtocomes_00169</name>
</gene>
<feature type="transmembrane region" description="Helical" evidence="8">
    <location>
        <begin position="54"/>
        <end position="73"/>
    </location>
</feature>
<evidence type="ECO:0000256" key="5">
    <source>
        <dbReference type="ARBA" id="ARBA00022692"/>
    </source>
</evidence>
<feature type="transmembrane region" description="Helical" evidence="8">
    <location>
        <begin position="302"/>
        <end position="322"/>
    </location>
</feature>
<evidence type="ECO:0000256" key="8">
    <source>
        <dbReference type="SAM" id="Phobius"/>
    </source>
</evidence>
<evidence type="ECO:0000256" key="6">
    <source>
        <dbReference type="ARBA" id="ARBA00022989"/>
    </source>
</evidence>
<dbReference type="PANTHER" id="PTHR36838:SF1">
    <property type="entry name" value="SLR1864 PROTEIN"/>
    <property type="match status" value="1"/>
</dbReference>
<feature type="transmembrane region" description="Helical" evidence="8">
    <location>
        <begin position="209"/>
        <end position="230"/>
    </location>
</feature>
<dbReference type="Pfam" id="PF03547">
    <property type="entry name" value="Mem_trans"/>
    <property type="match status" value="1"/>
</dbReference>
<accession>A0ABU5L6Q7</accession>
<proteinExistence type="inferred from homology"/>
<evidence type="ECO:0000313" key="10">
    <source>
        <dbReference type="Proteomes" id="UP001293791"/>
    </source>
</evidence>
<dbReference type="InterPro" id="IPR038770">
    <property type="entry name" value="Na+/solute_symporter_sf"/>
</dbReference>
<reference evidence="9 10" key="1">
    <citation type="submission" date="2023-02" db="EMBL/GenBank/DDBJ databases">
        <title>Host association and intracellularity evolved multiple times independently in the Rickettsiales.</title>
        <authorList>
            <person name="Castelli M."/>
            <person name="Nardi T."/>
            <person name="Gammuto L."/>
            <person name="Bellinzona G."/>
            <person name="Sabaneyeva E."/>
            <person name="Potekhin A."/>
            <person name="Serra V."/>
            <person name="Petroni G."/>
            <person name="Sassera D."/>
        </authorList>
    </citation>
    <scope>NUCLEOTIDE SEQUENCE [LARGE SCALE GENOMIC DNA]</scope>
    <source>
        <strain evidence="9 10">BOD18</strain>
    </source>
</reference>
<evidence type="ECO:0000256" key="7">
    <source>
        <dbReference type="ARBA" id="ARBA00023136"/>
    </source>
</evidence>
<evidence type="ECO:0000256" key="2">
    <source>
        <dbReference type="ARBA" id="ARBA00010145"/>
    </source>
</evidence>
<feature type="transmembrane region" description="Helical" evidence="8">
    <location>
        <begin position="143"/>
        <end position="164"/>
    </location>
</feature>
<protein>
    <submittedName>
        <fullName evidence="9">AEC family transporter</fullName>
    </submittedName>
</protein>
<keyword evidence="4" id="KW-1003">Cell membrane</keyword>
<comment type="similarity">
    <text evidence="2">Belongs to the auxin efflux carrier (TC 2.A.69) family.</text>
</comment>
<feature type="transmembrane region" description="Helical" evidence="8">
    <location>
        <begin position="20"/>
        <end position="42"/>
    </location>
</feature>
<feature type="transmembrane region" description="Helical" evidence="8">
    <location>
        <begin position="176"/>
        <end position="197"/>
    </location>
</feature>
<keyword evidence="7 8" id="KW-0472">Membrane</keyword>